<evidence type="ECO:0000256" key="1">
    <source>
        <dbReference type="SAM" id="MobiDB-lite"/>
    </source>
</evidence>
<proteinExistence type="predicted"/>
<dbReference type="SUPFAM" id="SSF160214">
    <property type="entry name" value="FlaG-like"/>
    <property type="match status" value="1"/>
</dbReference>
<accession>A0A1H0JNV8</accession>
<organism evidence="2 3">
    <name type="scientific">Alkalicoccus daliensis</name>
    <dbReference type="NCBI Taxonomy" id="745820"/>
    <lineage>
        <taxon>Bacteria</taxon>
        <taxon>Bacillati</taxon>
        <taxon>Bacillota</taxon>
        <taxon>Bacilli</taxon>
        <taxon>Bacillales</taxon>
        <taxon>Bacillaceae</taxon>
        <taxon>Alkalicoccus</taxon>
    </lineage>
</organism>
<keyword evidence="2" id="KW-0969">Cilium</keyword>
<reference evidence="3" key="1">
    <citation type="submission" date="2016-10" db="EMBL/GenBank/DDBJ databases">
        <authorList>
            <person name="Varghese N."/>
            <person name="Submissions S."/>
        </authorList>
    </citation>
    <scope>NUCLEOTIDE SEQUENCE [LARGE SCALE GENOMIC DNA]</scope>
    <source>
        <strain evidence="3">CGMCC 1.10369</strain>
    </source>
</reference>
<gene>
    <name evidence="2" type="ORF">SAMN04488053_11431</name>
</gene>
<dbReference type="OrthoDB" id="9799867at2"/>
<feature type="compositionally biased region" description="Basic and acidic residues" evidence="1">
    <location>
        <begin position="37"/>
        <end position="58"/>
    </location>
</feature>
<keyword evidence="2" id="KW-0966">Cell projection</keyword>
<evidence type="ECO:0000313" key="2">
    <source>
        <dbReference type="EMBL" id="SDO45222.1"/>
    </source>
</evidence>
<dbReference type="Gene3D" id="3.30.160.170">
    <property type="entry name" value="FlaG-like"/>
    <property type="match status" value="1"/>
</dbReference>
<evidence type="ECO:0000313" key="3">
    <source>
        <dbReference type="Proteomes" id="UP000198778"/>
    </source>
</evidence>
<protein>
    <submittedName>
        <fullName evidence="2">Flagellar protein FlaG</fullName>
    </submittedName>
</protein>
<dbReference type="PANTHER" id="PTHR37166:SF1">
    <property type="entry name" value="PROTEIN FLAG"/>
    <property type="match status" value="1"/>
</dbReference>
<keyword evidence="2" id="KW-0282">Flagellum</keyword>
<feature type="region of interest" description="Disordered" evidence="1">
    <location>
        <begin position="1"/>
        <end position="58"/>
    </location>
</feature>
<dbReference type="InterPro" id="IPR035924">
    <property type="entry name" value="FlaG-like_sf"/>
</dbReference>
<keyword evidence="3" id="KW-1185">Reference proteome</keyword>
<name>A0A1H0JNV8_9BACI</name>
<dbReference type="PANTHER" id="PTHR37166">
    <property type="entry name" value="PROTEIN FLAG"/>
    <property type="match status" value="1"/>
</dbReference>
<dbReference type="AlphaFoldDB" id="A0A1H0JNV8"/>
<dbReference type="Pfam" id="PF03646">
    <property type="entry name" value="FlaG"/>
    <property type="match status" value="1"/>
</dbReference>
<sequence>MEVQSMRSGQELPPLKKTEAAPVQLRQASIPQGSADKGSREDVTHSLERSKEWSQDDLDRGIEAMNDLSVFRERSLAFEHHEKLNRTMVKIIDRETEEVVREIPPEKFLDMISSMLEFAGIIIDEKV</sequence>
<dbReference type="InterPro" id="IPR005186">
    <property type="entry name" value="FlaG"/>
</dbReference>
<dbReference type="RefSeq" id="WP_090843924.1">
    <property type="nucleotide sequence ID" value="NZ_FNIL01000014.1"/>
</dbReference>
<dbReference type="STRING" id="745820.SAMN04488053_11431"/>
<dbReference type="EMBL" id="FNIL01000014">
    <property type="protein sequence ID" value="SDO45222.1"/>
    <property type="molecule type" value="Genomic_DNA"/>
</dbReference>
<dbReference type="Proteomes" id="UP000198778">
    <property type="component" value="Unassembled WGS sequence"/>
</dbReference>